<feature type="transmembrane region" description="Helical" evidence="1">
    <location>
        <begin position="24"/>
        <end position="41"/>
    </location>
</feature>
<name>A0A2M9ZUP5_9LEPT</name>
<evidence type="ECO:0000313" key="3">
    <source>
        <dbReference type="Proteomes" id="UP000231843"/>
    </source>
</evidence>
<keyword evidence="1" id="KW-0812">Transmembrane</keyword>
<dbReference type="RefSeq" id="WP_100769763.1">
    <property type="nucleotide sequence ID" value="NZ_NPEA01000010.1"/>
</dbReference>
<evidence type="ECO:0000313" key="2">
    <source>
        <dbReference type="EMBL" id="PJZ75734.1"/>
    </source>
</evidence>
<feature type="transmembrane region" description="Helical" evidence="1">
    <location>
        <begin position="53"/>
        <end position="72"/>
    </location>
</feature>
<proteinExistence type="predicted"/>
<keyword evidence="3" id="KW-1185">Reference proteome</keyword>
<keyword evidence="1" id="KW-1133">Transmembrane helix</keyword>
<evidence type="ECO:0000256" key="1">
    <source>
        <dbReference type="SAM" id="Phobius"/>
    </source>
</evidence>
<reference evidence="2 3" key="1">
    <citation type="submission" date="2017-07" db="EMBL/GenBank/DDBJ databases">
        <title>Leptospira spp. isolated from tropical soils.</title>
        <authorList>
            <person name="Thibeaux R."/>
            <person name="Iraola G."/>
            <person name="Ferres I."/>
            <person name="Bierque E."/>
            <person name="Girault D."/>
            <person name="Soupe-Gilbert M.-E."/>
            <person name="Picardeau M."/>
            <person name="Goarant C."/>
        </authorList>
    </citation>
    <scope>NUCLEOTIDE SEQUENCE [LARGE SCALE GENOMIC DNA]</scope>
    <source>
        <strain evidence="2 3">ES4-C-A1</strain>
    </source>
</reference>
<gene>
    <name evidence="2" type="ORF">CH365_17145</name>
</gene>
<dbReference type="Proteomes" id="UP000231843">
    <property type="component" value="Unassembled WGS sequence"/>
</dbReference>
<sequence>MSIQGIQGLSESEIRSEIQKGGKFVYYLYTFSILIMTFKNPSKVYFIRARGNSILTGLRFTVVTLFFGWWGFPWGPIYSIQSLFTNLSGGKDITPEVLSSFGTEQKIDTDRF</sequence>
<comment type="caution">
    <text evidence="2">The sequence shown here is derived from an EMBL/GenBank/DDBJ whole genome shotgun (WGS) entry which is preliminary data.</text>
</comment>
<protein>
    <submittedName>
        <fullName evidence="2">Uncharacterized protein</fullName>
    </submittedName>
</protein>
<keyword evidence="1" id="KW-0472">Membrane</keyword>
<dbReference type="EMBL" id="NPEA01000010">
    <property type="protein sequence ID" value="PJZ75734.1"/>
    <property type="molecule type" value="Genomic_DNA"/>
</dbReference>
<dbReference type="AlphaFoldDB" id="A0A2M9ZUP5"/>
<accession>A0A2M9ZUP5</accession>
<organism evidence="2 3">
    <name type="scientific">Leptospira neocaledonica</name>
    <dbReference type="NCBI Taxonomy" id="2023192"/>
    <lineage>
        <taxon>Bacteria</taxon>
        <taxon>Pseudomonadati</taxon>
        <taxon>Spirochaetota</taxon>
        <taxon>Spirochaetia</taxon>
        <taxon>Leptospirales</taxon>
        <taxon>Leptospiraceae</taxon>
        <taxon>Leptospira</taxon>
    </lineage>
</organism>
<dbReference type="OrthoDB" id="292264at2"/>